<dbReference type="Proteomes" id="UP001057305">
    <property type="component" value="Chromosome"/>
</dbReference>
<evidence type="ECO:0008006" key="3">
    <source>
        <dbReference type="Google" id="ProtNLM"/>
    </source>
</evidence>
<name>A0A9X9I0E6_NEISU</name>
<reference evidence="1" key="1">
    <citation type="submission" date="2021-04" db="EMBL/GenBank/DDBJ databases">
        <title>Characterizing Neisseria spp. as novel respiratory pathobionts in bronchiectasis.</title>
        <authorList>
            <person name="Li L."/>
            <person name="Mac Aogain M."/>
            <person name="Xu T."/>
            <person name="Jaggi T.K."/>
            <person name="Chan L.Y."/>
            <person name="Keir H.R."/>
            <person name="Dicker A.J."/>
            <person name="Qu J."/>
            <person name="Liu Y."/>
            <person name="Chen H.S."/>
            <person name="Koh M.S."/>
            <person name="Ong T.H."/>
            <person name="Lim A.Y.H."/>
            <person name="Abisheganaden J."/>
            <person name="Low T.B."/>
            <person name="Oliver B.G."/>
            <person name="Tan N.S."/>
            <person name="Fang M."/>
            <person name="Chalmers J.D."/>
            <person name="Chotirmall S.H."/>
        </authorList>
    </citation>
    <scope>NUCLEOTIDE SEQUENCE</scope>
    <source>
        <strain evidence="1">TT0073</strain>
    </source>
</reference>
<gene>
    <name evidence="1" type="ORF">KCG56_06075</name>
</gene>
<evidence type="ECO:0000313" key="2">
    <source>
        <dbReference type="Proteomes" id="UP001057305"/>
    </source>
</evidence>
<organism evidence="1 2">
    <name type="scientific">Neisseria subflava</name>
    <dbReference type="NCBI Taxonomy" id="28449"/>
    <lineage>
        <taxon>Bacteria</taxon>
        <taxon>Pseudomonadati</taxon>
        <taxon>Pseudomonadota</taxon>
        <taxon>Betaproteobacteria</taxon>
        <taxon>Neisseriales</taxon>
        <taxon>Neisseriaceae</taxon>
        <taxon>Neisseria</taxon>
    </lineage>
</organism>
<sequence length="72" mass="8090">MDFLTISLLITVASAYAVKRNYGYGHTSNLTHSTNQRTGTVRFEYDKLGRITRAGNEVFAFDPAHNILDILI</sequence>
<evidence type="ECO:0000313" key="1">
    <source>
        <dbReference type="EMBL" id="UTG72972.1"/>
    </source>
</evidence>
<dbReference type="NCBIfam" id="TIGR01643">
    <property type="entry name" value="YD_repeat_2x"/>
    <property type="match status" value="1"/>
</dbReference>
<proteinExistence type="predicted"/>
<dbReference type="InterPro" id="IPR006530">
    <property type="entry name" value="YD"/>
</dbReference>
<dbReference type="EMBL" id="CP073116">
    <property type="protein sequence ID" value="UTG72972.1"/>
    <property type="molecule type" value="Genomic_DNA"/>
</dbReference>
<accession>A0A9X9I0E6</accession>
<protein>
    <recommendedName>
        <fullName evidence="3">RHS repeat protein</fullName>
    </recommendedName>
</protein>
<dbReference type="AlphaFoldDB" id="A0A9X9I0E6"/>